<keyword evidence="1" id="KW-0175">Coiled coil</keyword>
<reference evidence="2 3" key="1">
    <citation type="submission" date="2020-05" db="EMBL/GenBank/DDBJ databases">
        <title>Horizontal transmission and recombination maintain forever young bacterial symbiont genomes.</title>
        <authorList>
            <person name="Russell S.L."/>
            <person name="Pepper-Tunick E."/>
            <person name="Svedberg J."/>
            <person name="Byrne A."/>
            <person name="Ruelas Castillo J."/>
            <person name="Vollmers C."/>
            <person name="Beinart R.A."/>
            <person name="Corbett-Detig R."/>
        </authorList>
    </citation>
    <scope>NUCLEOTIDE SEQUENCE [LARGE SCALE GENOMIC DNA]</scope>
    <source>
        <strain evidence="2">455</strain>
    </source>
</reference>
<evidence type="ECO:0000256" key="1">
    <source>
        <dbReference type="SAM" id="Coils"/>
    </source>
</evidence>
<name>A0A853F4X7_9GAMM</name>
<dbReference type="PANTHER" id="PTHR30203">
    <property type="entry name" value="OUTER MEMBRANE CATION EFFLUX PROTEIN"/>
    <property type="match status" value="1"/>
</dbReference>
<evidence type="ECO:0000313" key="3">
    <source>
        <dbReference type="Proteomes" id="UP000568751"/>
    </source>
</evidence>
<proteinExistence type="predicted"/>
<dbReference type="SUPFAM" id="SSF56954">
    <property type="entry name" value="Outer membrane efflux proteins (OEP)"/>
    <property type="match status" value="1"/>
</dbReference>
<sequence>MDYSYPLLRNKDGINDRLSGDVAQIAITQNKLERLEAEEGFILEQLTRFLDLAYAQQQLLINEHRLTLAKKELALVKEKYTASVVEKVDVLLQKDAYQRAKQQLLQAQQELTLLRYEIAITLGTDFEKIVAETDLYKIDNFKIIALKDYLAKNSRILKINDLAKNTVKRQLLSFKNQSKAKLNLNLGLSSTGEKTSYSDSLDNQSTTWKVGLSLVYPLGGTASNSNIQKASKQLLSLQQSKQQQLLKVYTRAKILQEKIKLLKEILLSNEVQINIAKARTKEEKQRYSNGNGQASFVINAQNNEQVVELNYAKTAKDYQKAVLEFKASIDHLIR</sequence>
<dbReference type="Proteomes" id="UP000568751">
    <property type="component" value="Unassembled WGS sequence"/>
</dbReference>
<dbReference type="EMBL" id="JACCHT010000001">
    <property type="protein sequence ID" value="NYT26845.1"/>
    <property type="molecule type" value="Genomic_DNA"/>
</dbReference>
<accession>A0A853F4X7</accession>
<dbReference type="GO" id="GO:0015562">
    <property type="term" value="F:efflux transmembrane transporter activity"/>
    <property type="evidence" value="ECO:0007669"/>
    <property type="project" value="InterPro"/>
</dbReference>
<organism evidence="2 3">
    <name type="scientific">Candidatus Thiodubiliella endoseptemdiera</name>
    <dbReference type="NCBI Taxonomy" id="2738886"/>
    <lineage>
        <taxon>Bacteria</taxon>
        <taxon>Pseudomonadati</taxon>
        <taxon>Pseudomonadota</taxon>
        <taxon>Gammaproteobacteria</taxon>
        <taxon>Candidatus Pseudothioglobaceae</taxon>
        <taxon>Candidatus Thiodubiliella</taxon>
    </lineage>
</organism>
<comment type="caution">
    <text evidence="2">The sequence shown here is derived from an EMBL/GenBank/DDBJ whole genome shotgun (WGS) entry which is preliminary data.</text>
</comment>
<dbReference type="AlphaFoldDB" id="A0A853F4X7"/>
<gene>
    <name evidence="2" type="ORF">H0A76_02330</name>
</gene>
<feature type="coiled-coil region" evidence="1">
    <location>
        <begin position="90"/>
        <end position="117"/>
    </location>
</feature>
<dbReference type="InterPro" id="IPR010131">
    <property type="entry name" value="MdtP/NodT-like"/>
</dbReference>
<evidence type="ECO:0000313" key="2">
    <source>
        <dbReference type="EMBL" id="NYT26845.1"/>
    </source>
</evidence>
<protein>
    <submittedName>
        <fullName evidence="2">TolC family protein</fullName>
    </submittedName>
</protein>
<dbReference type="Gene3D" id="1.20.1600.10">
    <property type="entry name" value="Outer membrane efflux proteins (OEP)"/>
    <property type="match status" value="1"/>
</dbReference>